<gene>
    <name evidence="1" type="ORF">E2C01_060788</name>
</gene>
<dbReference type="EMBL" id="VSRR010025048">
    <property type="protein sequence ID" value="MPC66637.1"/>
    <property type="molecule type" value="Genomic_DNA"/>
</dbReference>
<dbReference type="AlphaFoldDB" id="A0A5B7HBJ1"/>
<name>A0A5B7HBJ1_PORTR</name>
<evidence type="ECO:0000313" key="1">
    <source>
        <dbReference type="EMBL" id="MPC66637.1"/>
    </source>
</evidence>
<comment type="caution">
    <text evidence="1">The sequence shown here is derived from an EMBL/GenBank/DDBJ whole genome shotgun (WGS) entry which is preliminary data.</text>
</comment>
<protein>
    <submittedName>
        <fullName evidence="1">Uncharacterized protein</fullName>
    </submittedName>
</protein>
<accession>A0A5B7HBJ1</accession>
<proteinExistence type="predicted"/>
<organism evidence="1 2">
    <name type="scientific">Portunus trituberculatus</name>
    <name type="common">Swimming crab</name>
    <name type="synonym">Neptunus trituberculatus</name>
    <dbReference type="NCBI Taxonomy" id="210409"/>
    <lineage>
        <taxon>Eukaryota</taxon>
        <taxon>Metazoa</taxon>
        <taxon>Ecdysozoa</taxon>
        <taxon>Arthropoda</taxon>
        <taxon>Crustacea</taxon>
        <taxon>Multicrustacea</taxon>
        <taxon>Malacostraca</taxon>
        <taxon>Eumalacostraca</taxon>
        <taxon>Eucarida</taxon>
        <taxon>Decapoda</taxon>
        <taxon>Pleocyemata</taxon>
        <taxon>Brachyura</taxon>
        <taxon>Eubrachyura</taxon>
        <taxon>Portunoidea</taxon>
        <taxon>Portunidae</taxon>
        <taxon>Portuninae</taxon>
        <taxon>Portunus</taxon>
    </lineage>
</organism>
<sequence>MDPVGKQGFQVEENLLSSGKGIQTCPTRRSWSCPVKMKQTVFTVRSVFTQVRDAPCVIGGSEHARPVTASPGADDII</sequence>
<reference evidence="1 2" key="1">
    <citation type="submission" date="2019-05" db="EMBL/GenBank/DDBJ databases">
        <title>Another draft genome of Portunus trituberculatus and its Hox gene families provides insights of decapod evolution.</title>
        <authorList>
            <person name="Jeong J.-H."/>
            <person name="Song I."/>
            <person name="Kim S."/>
            <person name="Choi T."/>
            <person name="Kim D."/>
            <person name="Ryu S."/>
            <person name="Kim W."/>
        </authorList>
    </citation>
    <scope>NUCLEOTIDE SEQUENCE [LARGE SCALE GENOMIC DNA]</scope>
    <source>
        <tissue evidence="1">Muscle</tissue>
    </source>
</reference>
<dbReference type="Proteomes" id="UP000324222">
    <property type="component" value="Unassembled WGS sequence"/>
</dbReference>
<keyword evidence="2" id="KW-1185">Reference proteome</keyword>
<evidence type="ECO:0000313" key="2">
    <source>
        <dbReference type="Proteomes" id="UP000324222"/>
    </source>
</evidence>